<gene>
    <name evidence="2" type="ORF">F53441_1521</name>
</gene>
<dbReference type="Gene3D" id="2.60.40.640">
    <property type="match status" value="1"/>
</dbReference>
<name>A0A8H4PD68_9HYPO</name>
<protein>
    <recommendedName>
        <fullName evidence="1">Arrestin C-terminal-like domain-containing protein</fullName>
    </recommendedName>
</protein>
<keyword evidence="3" id="KW-1185">Reference proteome</keyword>
<proteinExistence type="predicted"/>
<evidence type="ECO:0000313" key="2">
    <source>
        <dbReference type="EMBL" id="KAF4456362.1"/>
    </source>
</evidence>
<dbReference type="Proteomes" id="UP000605986">
    <property type="component" value="Unassembled WGS sequence"/>
</dbReference>
<evidence type="ECO:0000313" key="3">
    <source>
        <dbReference type="Proteomes" id="UP000605986"/>
    </source>
</evidence>
<dbReference type="InterPro" id="IPR014752">
    <property type="entry name" value="Arrestin-like_C"/>
</dbReference>
<organism evidence="2 3">
    <name type="scientific">Fusarium austroafricanum</name>
    <dbReference type="NCBI Taxonomy" id="2364996"/>
    <lineage>
        <taxon>Eukaryota</taxon>
        <taxon>Fungi</taxon>
        <taxon>Dikarya</taxon>
        <taxon>Ascomycota</taxon>
        <taxon>Pezizomycotina</taxon>
        <taxon>Sordariomycetes</taxon>
        <taxon>Hypocreomycetidae</taxon>
        <taxon>Hypocreales</taxon>
        <taxon>Nectriaceae</taxon>
        <taxon>Fusarium</taxon>
        <taxon>Fusarium concolor species complex</taxon>
    </lineage>
</organism>
<dbReference type="Pfam" id="PF02752">
    <property type="entry name" value="Arrestin_C"/>
    <property type="match status" value="1"/>
</dbReference>
<sequence>MATKKSMRIFMSKLTGSYRPRISIRPDYDYVFVSGHGDEAKGQYLRGKLSLFVPEGYSIESVGLKLTSRMWLGSDHRVETEDEVKWQQRETTVHQWDSFNITEKSGHSSKNGIQYEWPFELFIRGDQEETFKGCNRCSITYLLEAWTTEQDSTHSFKTFAPIRIIRTPGFSSYELMDPATVQGKWSEKAEYNVSIRHRAIALGGLIPIEAQLTPVSDTTKVIKARFYLREVHTVDDRPGTDRIYEGDRIVTEWPLELKDEPRQWWQQCLHLPVAVRKCSPDFSASGVSISHTLHFEVTLNHEGTIKEEEISMPIHLFISPEFPVNGWGVFVRENTIAAKEVKNVLAEGLRVPPKYCKGDFVEEYGTPIGIPPPAYSEV</sequence>
<dbReference type="AlphaFoldDB" id="A0A8H4PD68"/>
<comment type="caution">
    <text evidence="2">The sequence shown here is derived from an EMBL/GenBank/DDBJ whole genome shotgun (WGS) entry which is preliminary data.</text>
</comment>
<dbReference type="EMBL" id="JAADJG010000061">
    <property type="protein sequence ID" value="KAF4456362.1"/>
    <property type="molecule type" value="Genomic_DNA"/>
</dbReference>
<feature type="domain" description="Arrestin C-terminal-like" evidence="1">
    <location>
        <begin position="185"/>
        <end position="321"/>
    </location>
</feature>
<accession>A0A8H4PD68</accession>
<dbReference type="InterPro" id="IPR011022">
    <property type="entry name" value="Arrestin_C-like"/>
</dbReference>
<dbReference type="SMART" id="SM01017">
    <property type="entry name" value="Arrestin_C"/>
    <property type="match status" value="1"/>
</dbReference>
<evidence type="ECO:0000259" key="1">
    <source>
        <dbReference type="SMART" id="SM01017"/>
    </source>
</evidence>
<reference evidence="2" key="1">
    <citation type="submission" date="2020-01" db="EMBL/GenBank/DDBJ databases">
        <title>Identification and distribution of gene clusters putatively required for synthesis of sphingolipid metabolism inhibitors in phylogenetically diverse species of the filamentous fungus Fusarium.</title>
        <authorList>
            <person name="Kim H.-S."/>
            <person name="Busman M."/>
            <person name="Brown D.W."/>
            <person name="Divon H."/>
            <person name="Uhlig S."/>
            <person name="Proctor R.H."/>
        </authorList>
    </citation>
    <scope>NUCLEOTIDE SEQUENCE</scope>
    <source>
        <strain evidence="2">NRRL 53441</strain>
    </source>
</reference>
<dbReference type="OrthoDB" id="2333384at2759"/>